<dbReference type="AlphaFoldDB" id="A0A2Z3HA25"/>
<dbReference type="Pfam" id="PF13532">
    <property type="entry name" value="2OG-FeII_Oxy_2"/>
    <property type="match status" value="1"/>
</dbReference>
<dbReference type="OrthoDB" id="9796932at2"/>
<dbReference type="InterPro" id="IPR032854">
    <property type="entry name" value="ALKBH3"/>
</dbReference>
<feature type="domain" description="Fe2OG dioxygenase" evidence="1">
    <location>
        <begin position="80"/>
        <end position="178"/>
    </location>
</feature>
<dbReference type="RefSeq" id="WP_010037664.1">
    <property type="nucleotide sequence ID" value="NZ_CP025958.1"/>
</dbReference>
<dbReference type="Proteomes" id="UP000245802">
    <property type="component" value="Chromosome"/>
</dbReference>
<dbReference type="PANTHER" id="PTHR31212">
    <property type="entry name" value="ALPHA-KETOGLUTARATE-DEPENDENT DIOXYGENASE ALKB HOMOLOG 3"/>
    <property type="match status" value="1"/>
</dbReference>
<sequence length="179" mass="19672">MHRTLIDSGAIRLCADFFPAHAALYEHLAGSIAWDTRIKARKSASFGRPYNYSGIEWPVAPFPQAVAALLAPIAAVIGFEPNNCLANFYPNGNSSMGFHSDSIVDLEPNTGIAVLSLGTERVITFHRIDNKAVRESYPLSPGTLLWMCPEMQADWRHAILADTGVTDGRISLTFRRVKV</sequence>
<dbReference type="InterPro" id="IPR005123">
    <property type="entry name" value="Oxoglu/Fe-dep_dioxygenase_dom"/>
</dbReference>
<dbReference type="InterPro" id="IPR027450">
    <property type="entry name" value="AlkB-like"/>
</dbReference>
<dbReference type="GO" id="GO:0006307">
    <property type="term" value="P:DNA alkylation repair"/>
    <property type="evidence" value="ECO:0007669"/>
    <property type="project" value="InterPro"/>
</dbReference>
<evidence type="ECO:0000259" key="1">
    <source>
        <dbReference type="PROSITE" id="PS51471"/>
    </source>
</evidence>
<dbReference type="EMBL" id="CP025958">
    <property type="protein sequence ID" value="AWM41272.1"/>
    <property type="molecule type" value="Genomic_DNA"/>
</dbReference>
<protein>
    <submittedName>
        <fullName evidence="2">Alpha-ketoglutarate-dependent dioxygenase AlkB</fullName>
    </submittedName>
</protein>
<dbReference type="SUPFAM" id="SSF51197">
    <property type="entry name" value="Clavaminate synthase-like"/>
    <property type="match status" value="1"/>
</dbReference>
<evidence type="ECO:0000313" key="2">
    <source>
        <dbReference type="EMBL" id="AWM41272.1"/>
    </source>
</evidence>
<keyword evidence="2" id="KW-0223">Dioxygenase</keyword>
<gene>
    <name evidence="2" type="ORF">C1280_32620</name>
</gene>
<reference evidence="2 3" key="1">
    <citation type="submission" date="2018-01" db="EMBL/GenBank/DDBJ databases">
        <title>G. obscuriglobus.</title>
        <authorList>
            <person name="Franke J."/>
            <person name="Blomberg W."/>
            <person name="Selmecki A."/>
        </authorList>
    </citation>
    <scope>NUCLEOTIDE SEQUENCE [LARGE SCALE GENOMIC DNA]</scope>
    <source>
        <strain evidence="2 3">DSM 5831</strain>
    </source>
</reference>
<dbReference type="PANTHER" id="PTHR31212:SF4">
    <property type="entry name" value="ALPHA-KETOGLUTARATE-DEPENDENT DIOXYGENASE ALKB HOMOLOG 3"/>
    <property type="match status" value="1"/>
</dbReference>
<dbReference type="InterPro" id="IPR037151">
    <property type="entry name" value="AlkB-like_sf"/>
</dbReference>
<name>A0A2Z3HA25_9BACT</name>
<dbReference type="GO" id="GO:0051213">
    <property type="term" value="F:dioxygenase activity"/>
    <property type="evidence" value="ECO:0007669"/>
    <property type="project" value="UniProtKB-KW"/>
</dbReference>
<dbReference type="Gene3D" id="2.60.120.590">
    <property type="entry name" value="Alpha-ketoglutarate-dependent dioxygenase AlkB-like"/>
    <property type="match status" value="1"/>
</dbReference>
<keyword evidence="2" id="KW-0560">Oxidoreductase</keyword>
<evidence type="ECO:0000313" key="3">
    <source>
        <dbReference type="Proteomes" id="UP000245802"/>
    </source>
</evidence>
<accession>A0A2Z3HA25</accession>
<organism evidence="2 3">
    <name type="scientific">Gemmata obscuriglobus</name>
    <dbReference type="NCBI Taxonomy" id="114"/>
    <lineage>
        <taxon>Bacteria</taxon>
        <taxon>Pseudomonadati</taxon>
        <taxon>Planctomycetota</taxon>
        <taxon>Planctomycetia</taxon>
        <taxon>Gemmatales</taxon>
        <taxon>Gemmataceae</taxon>
        <taxon>Gemmata</taxon>
    </lineage>
</organism>
<dbReference type="PROSITE" id="PS51471">
    <property type="entry name" value="FE2OG_OXY"/>
    <property type="match status" value="1"/>
</dbReference>
<keyword evidence="3" id="KW-1185">Reference proteome</keyword>
<dbReference type="KEGG" id="gog:C1280_32620"/>
<proteinExistence type="predicted"/>